<keyword evidence="4" id="KW-1185">Reference proteome</keyword>
<accession>D9WL46</accession>
<feature type="region of interest" description="Disordered" evidence="1">
    <location>
        <begin position="31"/>
        <end position="50"/>
    </location>
</feature>
<proteinExistence type="predicted"/>
<dbReference type="InterPro" id="IPR001509">
    <property type="entry name" value="Epimerase_deHydtase"/>
</dbReference>
<dbReference type="Pfam" id="PF01370">
    <property type="entry name" value="Epimerase"/>
    <property type="match status" value="1"/>
</dbReference>
<feature type="domain" description="NAD-dependent epimerase/dehydratase" evidence="2">
    <location>
        <begin position="2"/>
        <end position="81"/>
    </location>
</feature>
<gene>
    <name evidence="3" type="ORF">SSOG_09035</name>
</gene>
<reference evidence="3 4" key="1">
    <citation type="submission" date="2009-02" db="EMBL/GenBank/DDBJ databases">
        <title>Annotation of Streptomyces hygroscopicus strain ATCC 53653.</title>
        <authorList>
            <consortium name="The Broad Institute Genome Sequencing Platform"/>
            <consortium name="Broad Institute Microbial Sequencing Center"/>
            <person name="Fischbach M."/>
            <person name="Godfrey P."/>
            <person name="Ward D."/>
            <person name="Young S."/>
            <person name="Zeng Q."/>
            <person name="Koehrsen M."/>
            <person name="Alvarado L."/>
            <person name="Berlin A.M."/>
            <person name="Bochicchio J."/>
            <person name="Borenstein D."/>
            <person name="Chapman S.B."/>
            <person name="Chen Z."/>
            <person name="Engels R."/>
            <person name="Freedman E."/>
            <person name="Gellesch M."/>
            <person name="Goldberg J."/>
            <person name="Griggs A."/>
            <person name="Gujja S."/>
            <person name="Heilman E.R."/>
            <person name="Heiman D.I."/>
            <person name="Hepburn T.A."/>
            <person name="Howarth C."/>
            <person name="Jen D."/>
            <person name="Larson L."/>
            <person name="Lewis B."/>
            <person name="Mehta T."/>
            <person name="Park D."/>
            <person name="Pearson M."/>
            <person name="Richards J."/>
            <person name="Roberts A."/>
            <person name="Saif S."/>
            <person name="Shea T.D."/>
            <person name="Shenoy N."/>
            <person name="Sisk P."/>
            <person name="Stolte C."/>
            <person name="Sykes S.N."/>
            <person name="Thomson T."/>
            <person name="Walk T."/>
            <person name="White J."/>
            <person name="Yandava C."/>
            <person name="Straight P."/>
            <person name="Clardy J."/>
            <person name="Hung D."/>
            <person name="Kolter R."/>
            <person name="Mekalanos J."/>
            <person name="Walker S."/>
            <person name="Walsh C.T."/>
            <person name="Wieland-Brown L.C."/>
            <person name="Haas B."/>
            <person name="Nusbaum C."/>
            <person name="Birren B."/>
        </authorList>
    </citation>
    <scope>NUCLEOTIDE SEQUENCE [LARGE SCALE GENOMIC DNA]</scope>
    <source>
        <strain evidence="3 4">ATCC 53653</strain>
    </source>
</reference>
<evidence type="ECO:0000256" key="1">
    <source>
        <dbReference type="SAM" id="MobiDB-lite"/>
    </source>
</evidence>
<dbReference type="AlphaFoldDB" id="D9WL46"/>
<dbReference type="InterPro" id="IPR036291">
    <property type="entry name" value="NAD(P)-bd_dom_sf"/>
</dbReference>
<dbReference type="STRING" id="457427.SSOG_09035"/>
<dbReference type="Gene3D" id="3.40.50.720">
    <property type="entry name" value="NAD(P)-binding Rossmann-like Domain"/>
    <property type="match status" value="1"/>
</dbReference>
<dbReference type="SUPFAM" id="SSF51735">
    <property type="entry name" value="NAD(P)-binding Rossmann-fold domains"/>
    <property type="match status" value="1"/>
</dbReference>
<evidence type="ECO:0000313" key="3">
    <source>
        <dbReference type="EMBL" id="EFL29321.1"/>
    </source>
</evidence>
<sequence>MLGSVRVFEAVAAADVPALEYASSVGAYSPGRRIARSTSPGPPMAGQRPAYTRGKAYVERFLDSFEQRHPDLRVVRMRPGFLFQRSAEEPPLPACRSNMNKQQLAKALGR</sequence>
<dbReference type="HOGENOM" id="CLU_2169652_0_0_11"/>
<organism evidence="3 4">
    <name type="scientific">Streptomyces himastatinicus ATCC 53653</name>
    <dbReference type="NCBI Taxonomy" id="457427"/>
    <lineage>
        <taxon>Bacteria</taxon>
        <taxon>Bacillati</taxon>
        <taxon>Actinomycetota</taxon>
        <taxon>Actinomycetes</taxon>
        <taxon>Kitasatosporales</taxon>
        <taxon>Streptomycetaceae</taxon>
        <taxon>Streptomyces</taxon>
        <taxon>Streptomyces violaceusniger group</taxon>
    </lineage>
</organism>
<name>D9WL46_9ACTN</name>
<dbReference type="EMBL" id="GG657754">
    <property type="protein sequence ID" value="EFL29321.1"/>
    <property type="molecule type" value="Genomic_DNA"/>
</dbReference>
<dbReference type="Proteomes" id="UP000003963">
    <property type="component" value="Unassembled WGS sequence"/>
</dbReference>
<evidence type="ECO:0000259" key="2">
    <source>
        <dbReference type="Pfam" id="PF01370"/>
    </source>
</evidence>
<protein>
    <submittedName>
        <fullName evidence="3">NAD-dependent epimerase/dehydratase</fullName>
    </submittedName>
</protein>
<evidence type="ECO:0000313" key="4">
    <source>
        <dbReference type="Proteomes" id="UP000003963"/>
    </source>
</evidence>